<dbReference type="InterPro" id="IPR036390">
    <property type="entry name" value="WH_DNA-bd_sf"/>
</dbReference>
<dbReference type="Gene3D" id="1.10.10.10">
    <property type="entry name" value="Winged helix-like DNA-binding domain superfamily/Winged helix DNA-binding domain"/>
    <property type="match status" value="1"/>
</dbReference>
<dbReference type="SUPFAM" id="SSF46785">
    <property type="entry name" value="Winged helix' DNA-binding domain"/>
    <property type="match status" value="1"/>
</dbReference>
<dbReference type="AlphaFoldDB" id="A4XSF3"/>
<dbReference type="InterPro" id="IPR036388">
    <property type="entry name" value="WH-like_DNA-bd_sf"/>
</dbReference>
<reference evidence="2" key="1">
    <citation type="submission" date="2007-04" db="EMBL/GenBank/DDBJ databases">
        <title>Complete sequence of Pseudomonas mendocina ymp.</title>
        <authorList>
            <consortium name="US DOE Joint Genome Institute"/>
            <person name="Copeland A."/>
            <person name="Lucas S."/>
            <person name="Lapidus A."/>
            <person name="Barry K."/>
            <person name="Glavina del Rio T."/>
            <person name="Dalin E."/>
            <person name="Tice H."/>
            <person name="Pitluck S."/>
            <person name="Kiss H."/>
            <person name="Brettin T."/>
            <person name="Detter J.C."/>
            <person name="Bruce D."/>
            <person name="Han C."/>
            <person name="Schmutz J."/>
            <person name="Larimer F."/>
            <person name="Land M."/>
            <person name="Hauser L."/>
            <person name="Kyrpides N."/>
            <person name="Mikhailova N."/>
            <person name="Hersman L."/>
            <person name="Dubois J."/>
            <person name="Maurice P."/>
            <person name="Richardson P."/>
        </authorList>
    </citation>
    <scope>NUCLEOTIDE SEQUENCE [LARGE SCALE GENOMIC DNA]</scope>
    <source>
        <strain evidence="2">Ymp</strain>
    </source>
</reference>
<organism evidence="2">
    <name type="scientific">Ectopseudomonas mendocina (strain ymp)</name>
    <name type="common">Pseudomonas mendocina</name>
    <dbReference type="NCBI Taxonomy" id="399739"/>
    <lineage>
        <taxon>Bacteria</taxon>
        <taxon>Pseudomonadati</taxon>
        <taxon>Pseudomonadota</taxon>
        <taxon>Gammaproteobacteria</taxon>
        <taxon>Pseudomonadales</taxon>
        <taxon>Pseudomonadaceae</taxon>
        <taxon>Ectopseudomonas</taxon>
    </lineage>
</organism>
<evidence type="ECO:0000259" key="1">
    <source>
        <dbReference type="PROSITE" id="PS50931"/>
    </source>
</evidence>
<dbReference type="eggNOG" id="COG0583">
    <property type="taxonomic scope" value="Bacteria"/>
</dbReference>
<sequence>MDVGGRSGDTAVFATVAEQGSLSAAARALGLTPSAVSRIIARIGEFSGAEELRRGDLVPLLQAFNPGDREPVHAVFVGGLVVVLARQDESAHRICGSIRPEPMYGQQYRGYQKIEKINPTEIAARSFSRNIAASTTKTLIRNGCRSG</sequence>
<dbReference type="InterPro" id="IPR000847">
    <property type="entry name" value="LysR_HTH_N"/>
</dbReference>
<dbReference type="KEGG" id="pmy:Pmen_1504"/>
<protein>
    <submittedName>
        <fullName evidence="2">Transcriptional regulator, LysR family</fullName>
    </submittedName>
</protein>
<dbReference type="EMBL" id="CP000680">
    <property type="protein sequence ID" value="ABP84269.1"/>
    <property type="molecule type" value="Genomic_DNA"/>
</dbReference>
<evidence type="ECO:0000313" key="2">
    <source>
        <dbReference type="EMBL" id="ABP84269.1"/>
    </source>
</evidence>
<name>A4XSF3_ECTM1</name>
<gene>
    <name evidence="2" type="ordered locus">Pmen_1504</name>
</gene>
<dbReference type="Pfam" id="PF00126">
    <property type="entry name" value="HTH_1"/>
    <property type="match status" value="1"/>
</dbReference>
<dbReference type="PROSITE" id="PS50931">
    <property type="entry name" value="HTH_LYSR"/>
    <property type="match status" value="1"/>
</dbReference>
<proteinExistence type="predicted"/>
<dbReference type="HOGENOM" id="CLU_1766425_0_0_6"/>
<feature type="domain" description="HTH lysR-type" evidence="1">
    <location>
        <begin position="12"/>
        <end position="43"/>
    </location>
</feature>
<dbReference type="STRING" id="399739.Pmen_1504"/>
<dbReference type="GO" id="GO:0003700">
    <property type="term" value="F:DNA-binding transcription factor activity"/>
    <property type="evidence" value="ECO:0007669"/>
    <property type="project" value="InterPro"/>
</dbReference>
<accession>A4XSF3</accession>